<dbReference type="Proteomes" id="UP000789375">
    <property type="component" value="Unassembled WGS sequence"/>
</dbReference>
<protein>
    <submittedName>
        <fullName evidence="1">13056_t:CDS:1</fullName>
    </submittedName>
</protein>
<gene>
    <name evidence="1" type="ORF">FMOSSE_LOCUS9559</name>
</gene>
<dbReference type="GO" id="GO:0030246">
    <property type="term" value="F:carbohydrate binding"/>
    <property type="evidence" value="ECO:0007669"/>
    <property type="project" value="InterPro"/>
</dbReference>
<organism evidence="1 2">
    <name type="scientific">Funneliformis mosseae</name>
    <name type="common">Endomycorrhizal fungus</name>
    <name type="synonym">Glomus mosseae</name>
    <dbReference type="NCBI Taxonomy" id="27381"/>
    <lineage>
        <taxon>Eukaryota</taxon>
        <taxon>Fungi</taxon>
        <taxon>Fungi incertae sedis</taxon>
        <taxon>Mucoromycota</taxon>
        <taxon>Glomeromycotina</taxon>
        <taxon>Glomeromycetes</taxon>
        <taxon>Glomerales</taxon>
        <taxon>Glomeraceae</taxon>
        <taxon>Funneliformis</taxon>
    </lineage>
</organism>
<dbReference type="AlphaFoldDB" id="A0A9N9CVR3"/>
<dbReference type="SUPFAM" id="SSF49452">
    <property type="entry name" value="Starch-binding domain-like"/>
    <property type="match status" value="1"/>
</dbReference>
<dbReference type="InterPro" id="IPR016024">
    <property type="entry name" value="ARM-type_fold"/>
</dbReference>
<dbReference type="InterPro" id="IPR013783">
    <property type="entry name" value="Ig-like_fold"/>
</dbReference>
<keyword evidence="2" id="KW-1185">Reference proteome</keyword>
<evidence type="ECO:0000313" key="2">
    <source>
        <dbReference type="Proteomes" id="UP000789375"/>
    </source>
</evidence>
<comment type="caution">
    <text evidence="1">The sequence shown here is derived from an EMBL/GenBank/DDBJ whole genome shotgun (WGS) entry which is preliminary data.</text>
</comment>
<accession>A0A9N9CVR3</accession>
<reference evidence="1" key="1">
    <citation type="submission" date="2021-06" db="EMBL/GenBank/DDBJ databases">
        <authorList>
            <person name="Kallberg Y."/>
            <person name="Tangrot J."/>
            <person name="Rosling A."/>
        </authorList>
    </citation>
    <scope>NUCLEOTIDE SEQUENCE</scope>
    <source>
        <strain evidence="1">87-6 pot B 2015</strain>
    </source>
</reference>
<proteinExistence type="predicted"/>
<sequence>MDKRKEKNKIIIGSNSDFTDKSTNIFKESNVLSNVKGKSKNKHEQHEFEDENSIKDDDVSVVENSKSENLSNIHNESSIFSVSFKNIKSMKYLAKDFNRMESEEITVDNGNTVKIIFHVHLPNVHVGVPVIVGNIEELGNWREPKVKLEQYKKGWNYSSDSSYWYSEPIVIPIKRFHKTVKYNYAVFSSHLQFEGYDPLDVRVLEIQRQKFDIWNNNYFHRIDRITDYMFLDIIYESATLESIKHDILYYDSILRQHREFTLSVTNIQFISKRISVDSIGKQLFLCFLLGHCPNINGRNELPNDFQSVTLLQAFFTIDSDTFPKDSLYIVLKGLDILIHHNIHNGLLAWLEIFTVAQNFDPQYEFIDTITFSKCDDEKYIENCFELVLKLEFDESSHVKIIKWLMSQCKNVKILSIVWQSSNNKNDKKLRQLLIENIKKIISNDDPDNLHRNFTMLPDDIRDIVSDLFRKRVLDILINGRRVIWDCSKYQSIFVFLNSVHLRWTKDEYIVVLELVSILDDYQLLSMFPSLLENLMEMSKGIENKIAQIYTQWYKNLMDRMDQISSNSTDHKGEYIIAVLEKLSSICSLINEQSKLDELMEITFDRIKCSSELSILNTAPNVEQFGSAAVRVFTKVIEEKIDSMKLDRVKPLLNKMQVICGSTGKSLKIPNNEQYEIKEETCQTLVSFVNRNAILPQMKDHLFNYFNCEKDKYERALETINHRLGRIFETLQKHERPVKNSEGRVMSDI</sequence>
<name>A0A9N9CVR3_FUNMO</name>
<evidence type="ECO:0000313" key="1">
    <source>
        <dbReference type="EMBL" id="CAG8612880.1"/>
    </source>
</evidence>
<dbReference type="EMBL" id="CAJVPP010002835">
    <property type="protein sequence ID" value="CAG8612880.1"/>
    <property type="molecule type" value="Genomic_DNA"/>
</dbReference>
<feature type="non-terminal residue" evidence="1">
    <location>
        <position position="1"/>
    </location>
</feature>
<dbReference type="Gene3D" id="2.60.40.10">
    <property type="entry name" value="Immunoglobulins"/>
    <property type="match status" value="1"/>
</dbReference>
<dbReference type="SUPFAM" id="SSF48371">
    <property type="entry name" value="ARM repeat"/>
    <property type="match status" value="1"/>
</dbReference>
<dbReference type="InterPro" id="IPR013784">
    <property type="entry name" value="Carb-bd-like_fold"/>
</dbReference>